<dbReference type="GO" id="GO:0004382">
    <property type="term" value="F:GDP phosphatase activity"/>
    <property type="evidence" value="ECO:0007669"/>
    <property type="project" value="TreeGrafter"/>
</dbReference>
<dbReference type="EMBL" id="KN558511">
    <property type="protein sequence ID" value="KHJ87115.1"/>
    <property type="molecule type" value="Genomic_DNA"/>
</dbReference>
<dbReference type="Pfam" id="PF06079">
    <property type="entry name" value="Apyrase"/>
    <property type="match status" value="1"/>
</dbReference>
<reference evidence="8 9" key="1">
    <citation type="submission" date="2014-03" db="EMBL/GenBank/DDBJ databases">
        <title>Draft genome of the hookworm Oesophagostomum dentatum.</title>
        <authorList>
            <person name="Mitreva M."/>
        </authorList>
    </citation>
    <scope>NUCLEOTIDE SEQUENCE [LARGE SCALE GENOMIC DNA]</scope>
    <source>
        <strain evidence="8 9">OD-Hann</strain>
    </source>
</reference>
<organism evidence="8 9">
    <name type="scientific">Oesophagostomum dentatum</name>
    <name type="common">Nodular worm</name>
    <dbReference type="NCBI Taxonomy" id="61180"/>
    <lineage>
        <taxon>Eukaryota</taxon>
        <taxon>Metazoa</taxon>
        <taxon>Ecdysozoa</taxon>
        <taxon>Nematoda</taxon>
        <taxon>Chromadorea</taxon>
        <taxon>Rhabditida</taxon>
        <taxon>Rhabditina</taxon>
        <taxon>Rhabditomorpha</taxon>
        <taxon>Strongyloidea</taxon>
        <taxon>Strongylidae</taxon>
        <taxon>Oesophagostomum</taxon>
    </lineage>
</organism>
<evidence type="ECO:0000256" key="2">
    <source>
        <dbReference type="ARBA" id="ARBA00022723"/>
    </source>
</evidence>
<feature type="binding site" evidence="6">
    <location>
        <position position="134"/>
    </location>
    <ligand>
        <name>Ca(2+)</name>
        <dbReference type="ChEBI" id="CHEBI:29108"/>
    </ligand>
</feature>
<dbReference type="InterPro" id="IPR036258">
    <property type="entry name" value="Apyrase_sf"/>
</dbReference>
<feature type="binding site" evidence="6">
    <location>
        <position position="180"/>
    </location>
    <ligand>
        <name>Ca(2+)</name>
        <dbReference type="ChEBI" id="CHEBI:29108"/>
    </ligand>
</feature>
<protein>
    <submittedName>
        <fullName evidence="8">Apyrase</fullName>
    </submittedName>
</protein>
<comment type="similarity">
    <text evidence="5">Belongs to the apyrase family.</text>
</comment>
<evidence type="ECO:0000256" key="6">
    <source>
        <dbReference type="PIRSR" id="PIRSR609283-1"/>
    </source>
</evidence>
<dbReference type="AlphaFoldDB" id="A0A0B1SVB5"/>
<feature type="binding site" evidence="6">
    <location>
        <position position="133"/>
    </location>
    <ligand>
        <name>Ca(2+)</name>
        <dbReference type="ChEBI" id="CHEBI:29108"/>
    </ligand>
</feature>
<name>A0A0B1SVB5_OESDE</name>
<keyword evidence="7" id="KW-0812">Transmembrane</keyword>
<keyword evidence="9" id="KW-1185">Reference proteome</keyword>
<accession>A0A0B1SVB5</accession>
<dbReference type="Proteomes" id="UP000053660">
    <property type="component" value="Unassembled WGS sequence"/>
</dbReference>
<feature type="binding site" evidence="6">
    <location>
        <position position="364"/>
    </location>
    <ligand>
        <name>Ca(2+)</name>
        <dbReference type="ChEBI" id="CHEBI:29108"/>
    </ligand>
</feature>
<comment type="cofactor">
    <cofactor evidence="1 6">
        <name>Ca(2+)</name>
        <dbReference type="ChEBI" id="CHEBI:29108"/>
    </cofactor>
</comment>
<gene>
    <name evidence="8" type="ORF">OESDEN_13116</name>
</gene>
<keyword evidence="3" id="KW-0378">Hydrolase</keyword>
<evidence type="ECO:0000256" key="7">
    <source>
        <dbReference type="SAM" id="Phobius"/>
    </source>
</evidence>
<dbReference type="GO" id="GO:0045134">
    <property type="term" value="F:UDP phosphatase activity"/>
    <property type="evidence" value="ECO:0007669"/>
    <property type="project" value="TreeGrafter"/>
</dbReference>
<dbReference type="PANTHER" id="PTHR13023:SF3">
    <property type="entry name" value="SOLUBLE CALCIUM-ACTIVATED NUCLEOTIDASE 1"/>
    <property type="match status" value="1"/>
</dbReference>
<feature type="transmembrane region" description="Helical" evidence="7">
    <location>
        <begin position="12"/>
        <end position="36"/>
    </location>
</feature>
<proteinExistence type="inferred from homology"/>
<dbReference type="GO" id="GO:0005509">
    <property type="term" value="F:calcium ion binding"/>
    <property type="evidence" value="ECO:0007669"/>
    <property type="project" value="InterPro"/>
</dbReference>
<dbReference type="GO" id="GO:0030166">
    <property type="term" value="P:proteoglycan biosynthetic process"/>
    <property type="evidence" value="ECO:0007669"/>
    <property type="project" value="TreeGrafter"/>
</dbReference>
<keyword evidence="2 6" id="KW-0479">Metal-binding</keyword>
<sequence>MVMPRRPEPRPGASAIDLAMVAIGSIVATFVFMRFFGDKALTVVDVELESAYNRTQLYQARNLKDGAVEYDLLVVTDLDHDSKVSNKKWQSIARRGVLKLSPDQKEVSVTWKADSTFPLTTEIASGGRAMELSDLCVFDGRLLAADDRTGLVYEIKDDKAYPWVFLVDGPGNATKGLKAEWLTVKGDELYVGGLGKEWTTTDGVYVNDNPMWIKVLSRNGKIRHVPWRDVFVKVRRAAGIEYPGYMIHEAVQWSDIHQKWFFLPRRASHDKYTEAEDEMRGTNLLVIADATFSKFEVVKVGEITHPARGFSAFQFIPGTRDNLIVALKSEEKDGKPVNSYVSVFDVKGNILLPDSPLNDPHKYEGIAFV</sequence>
<dbReference type="FunFam" id="2.120.10.100:FF:000001">
    <property type="entry name" value="Soluble calcium-activated nucleotidase 1"/>
    <property type="match status" value="1"/>
</dbReference>
<dbReference type="SUPFAM" id="SSF101887">
    <property type="entry name" value="Apyrase"/>
    <property type="match status" value="1"/>
</dbReference>
<evidence type="ECO:0000256" key="1">
    <source>
        <dbReference type="ARBA" id="ARBA00001913"/>
    </source>
</evidence>
<feature type="binding site" evidence="6">
    <location>
        <position position="311"/>
    </location>
    <ligand>
        <name>Ca(2+)</name>
        <dbReference type="ChEBI" id="CHEBI:29108"/>
    </ligand>
</feature>
<evidence type="ECO:0000256" key="4">
    <source>
        <dbReference type="ARBA" id="ARBA00022837"/>
    </source>
</evidence>
<dbReference type="OrthoDB" id="25028at2759"/>
<keyword evidence="7" id="KW-1133">Transmembrane helix</keyword>
<dbReference type="Gene3D" id="2.120.10.100">
    <property type="entry name" value="Apyrase"/>
    <property type="match status" value="1"/>
</dbReference>
<keyword evidence="4 6" id="KW-0106">Calcium</keyword>
<evidence type="ECO:0000313" key="9">
    <source>
        <dbReference type="Proteomes" id="UP000053660"/>
    </source>
</evidence>
<evidence type="ECO:0000256" key="5">
    <source>
        <dbReference type="ARBA" id="ARBA00025738"/>
    </source>
</evidence>
<evidence type="ECO:0000313" key="8">
    <source>
        <dbReference type="EMBL" id="KHJ87115.1"/>
    </source>
</evidence>
<dbReference type="InterPro" id="IPR009283">
    <property type="entry name" value="Apyrase"/>
</dbReference>
<feature type="binding site" evidence="6">
    <location>
        <position position="249"/>
    </location>
    <ligand>
        <name>Ca(2+)</name>
        <dbReference type="ChEBI" id="CHEBI:29108"/>
    </ligand>
</feature>
<dbReference type="PANTHER" id="PTHR13023">
    <property type="entry name" value="APYRASE"/>
    <property type="match status" value="1"/>
</dbReference>
<keyword evidence="7" id="KW-0472">Membrane</keyword>
<evidence type="ECO:0000256" key="3">
    <source>
        <dbReference type="ARBA" id="ARBA00022801"/>
    </source>
</evidence>